<name>A0A3M0JVG3_HIRRU</name>
<evidence type="ECO:0000313" key="1">
    <source>
        <dbReference type="EMBL" id="RMC05043.1"/>
    </source>
</evidence>
<dbReference type="STRING" id="333673.A0A3M0JVG3"/>
<protein>
    <submittedName>
        <fullName evidence="1">Uncharacterized protein</fullName>
    </submittedName>
</protein>
<dbReference type="EMBL" id="QRBI01000123">
    <property type="protein sequence ID" value="RMC05043.1"/>
    <property type="molecule type" value="Genomic_DNA"/>
</dbReference>
<accession>A0A3M0JVG3</accession>
<dbReference type="PANTHER" id="PTHR33332">
    <property type="entry name" value="REVERSE TRANSCRIPTASE DOMAIN-CONTAINING PROTEIN"/>
    <property type="match status" value="1"/>
</dbReference>
<comment type="caution">
    <text evidence="1">The sequence shown here is derived from an EMBL/GenBank/DDBJ whole genome shotgun (WGS) entry which is preliminary data.</text>
</comment>
<dbReference type="OrthoDB" id="6407068at2759"/>
<keyword evidence="2" id="KW-1185">Reference proteome</keyword>
<reference evidence="1 2" key="1">
    <citation type="submission" date="2018-07" db="EMBL/GenBank/DDBJ databases">
        <title>A high quality draft genome assembly of the barn swallow (H. rustica rustica).</title>
        <authorList>
            <person name="Formenti G."/>
            <person name="Chiara M."/>
            <person name="Poveda L."/>
            <person name="Francoijs K.-J."/>
            <person name="Bonisoli-Alquati A."/>
            <person name="Canova L."/>
            <person name="Gianfranceschi L."/>
            <person name="Horner D.S."/>
            <person name="Saino N."/>
        </authorList>
    </citation>
    <scope>NUCLEOTIDE SEQUENCE [LARGE SCALE GENOMIC DNA]</scope>
    <source>
        <strain evidence="1">Chelidonia</strain>
        <tissue evidence="1">Blood</tissue>
    </source>
</reference>
<gene>
    <name evidence="1" type="ORF">DUI87_18224</name>
</gene>
<evidence type="ECO:0000313" key="2">
    <source>
        <dbReference type="Proteomes" id="UP000269221"/>
    </source>
</evidence>
<sequence length="134" mass="15640">MCTIVCWGHQLESSSEKKEFGIMVDDTLSVSHHCVVMAKKTNSILGCMSRSVAGWSMEVILPFYSALVRKHAHLWFLFWSPWYKRDMDMLERIQWSATKKTGLEHLYCEEKLRKLEQFSLGNGRLKDIINVQNN</sequence>
<organism evidence="1 2">
    <name type="scientific">Hirundo rustica rustica</name>
    <dbReference type="NCBI Taxonomy" id="333673"/>
    <lineage>
        <taxon>Eukaryota</taxon>
        <taxon>Metazoa</taxon>
        <taxon>Chordata</taxon>
        <taxon>Craniata</taxon>
        <taxon>Vertebrata</taxon>
        <taxon>Euteleostomi</taxon>
        <taxon>Archelosauria</taxon>
        <taxon>Archosauria</taxon>
        <taxon>Dinosauria</taxon>
        <taxon>Saurischia</taxon>
        <taxon>Theropoda</taxon>
        <taxon>Coelurosauria</taxon>
        <taxon>Aves</taxon>
        <taxon>Neognathae</taxon>
        <taxon>Neoaves</taxon>
        <taxon>Telluraves</taxon>
        <taxon>Australaves</taxon>
        <taxon>Passeriformes</taxon>
        <taxon>Sylvioidea</taxon>
        <taxon>Hirundinidae</taxon>
        <taxon>Hirundo</taxon>
    </lineage>
</organism>
<dbReference type="AlphaFoldDB" id="A0A3M0JVG3"/>
<dbReference type="Proteomes" id="UP000269221">
    <property type="component" value="Unassembled WGS sequence"/>
</dbReference>
<proteinExistence type="predicted"/>